<comment type="caution">
    <text evidence="3">The sequence shown here is derived from an EMBL/GenBank/DDBJ whole genome shotgun (WGS) entry which is preliminary data.</text>
</comment>
<protein>
    <recommendedName>
        <fullName evidence="2">YoaR-like putative peptidoglycan binding domain-containing protein</fullName>
    </recommendedName>
</protein>
<name>A0A1F8DM86_9BACT</name>
<dbReference type="PANTHER" id="PTHR35788">
    <property type="entry name" value="EXPORTED PROTEIN-RELATED"/>
    <property type="match status" value="1"/>
</dbReference>
<organism evidence="3 4">
    <name type="scientific">Candidatus Woesebacteria bacterium RIFOXYD1_FULL_46_19</name>
    <dbReference type="NCBI Taxonomy" id="1802552"/>
    <lineage>
        <taxon>Bacteria</taxon>
        <taxon>Candidatus Woeseibacteriota</taxon>
    </lineage>
</organism>
<accession>A0A1F8DM86</accession>
<gene>
    <name evidence="3" type="ORF">A2597_00570</name>
</gene>
<feature type="transmembrane region" description="Helical" evidence="1">
    <location>
        <begin position="21"/>
        <end position="42"/>
    </location>
</feature>
<dbReference type="InterPro" id="IPR022029">
    <property type="entry name" value="YoaR-like_PG-bd"/>
</dbReference>
<dbReference type="Pfam" id="PF04294">
    <property type="entry name" value="VanW"/>
    <property type="match status" value="1"/>
</dbReference>
<dbReference type="InterPro" id="IPR052913">
    <property type="entry name" value="Glycopeptide_resist_protein"/>
</dbReference>
<reference evidence="3 4" key="1">
    <citation type="journal article" date="2016" name="Nat. Commun.">
        <title>Thousands of microbial genomes shed light on interconnected biogeochemical processes in an aquifer system.</title>
        <authorList>
            <person name="Anantharaman K."/>
            <person name="Brown C.T."/>
            <person name="Hug L.A."/>
            <person name="Sharon I."/>
            <person name="Castelle C.J."/>
            <person name="Probst A.J."/>
            <person name="Thomas B.C."/>
            <person name="Singh A."/>
            <person name="Wilkins M.J."/>
            <person name="Karaoz U."/>
            <person name="Brodie E.L."/>
            <person name="Williams K.H."/>
            <person name="Hubbard S.S."/>
            <person name="Banfield J.F."/>
        </authorList>
    </citation>
    <scope>NUCLEOTIDE SEQUENCE [LARGE SCALE GENOMIC DNA]</scope>
</reference>
<dbReference type="EMBL" id="MGIM01000034">
    <property type="protein sequence ID" value="OGM88968.1"/>
    <property type="molecule type" value="Genomic_DNA"/>
</dbReference>
<keyword evidence="1" id="KW-0812">Transmembrane</keyword>
<keyword evidence="1" id="KW-1133">Transmembrane helix</keyword>
<feature type="domain" description="YoaR-like putative peptidoglycan binding" evidence="2">
    <location>
        <begin position="89"/>
        <end position="197"/>
    </location>
</feature>
<dbReference type="Proteomes" id="UP000176271">
    <property type="component" value="Unassembled WGS sequence"/>
</dbReference>
<evidence type="ECO:0000313" key="4">
    <source>
        <dbReference type="Proteomes" id="UP000176271"/>
    </source>
</evidence>
<sequence length="591" mass="65118">MARLKPKFFKKFRKLKLPKKLLMAAGLLIVPLLVIFLGYNLYHYGLIFPNTFIAGVNVSSLSPEKASSLLAENIDVPEKILLVANDTPWIIETKEIDLNYDYAHSARTAYERTRTGNIFYDFVKRAAAPFVKTNLGLRMSLDEEKLGGALSVIAGEIAVEPVYPSVQLIAKQISVEKGKAGTDLDVKILRAKIGQVLAFASSEPIIIPLKEIDPTLTDEEARVLAGRAEKLKDKVLTLKFEFQTFTYQGNQLLGLLDAKKEYREEATTELANEIAKSVNREPQDSVFIFEEGRVKEFAPSKEGVTLDAEALTVKIKESLTTLEISEETLVSIDVPVEKKAPKIQTEDVNNLGIRELIGRGSSRFAGSIANRIYNISLASSRFKGVLVAPGETFSFNDVLGDVSGFTGYKQAYIIQDGKTILGDGGGVCQVSTTLFRAALAAGLPIVERRAHAYRVSYYEQDSLPGLDATVFAPTTDLKFKNDTPGHILIQPVVDTKRASLVFEIYGTSDGRIAKTTKPVVTNVVAPPEDLYQDDPTLPAGTIKQVDFKAWGARVTFDYSVERGGETIYQKTFVSNFRPWQAIYLRGVGPTP</sequence>
<dbReference type="InterPro" id="IPR007391">
    <property type="entry name" value="Vancomycin_resist_VanW"/>
</dbReference>
<evidence type="ECO:0000256" key="1">
    <source>
        <dbReference type="SAM" id="Phobius"/>
    </source>
</evidence>
<evidence type="ECO:0000313" key="3">
    <source>
        <dbReference type="EMBL" id="OGM88968.1"/>
    </source>
</evidence>
<proteinExistence type="predicted"/>
<dbReference type="Pfam" id="PF12229">
    <property type="entry name" value="PG_binding_4"/>
    <property type="match status" value="2"/>
</dbReference>
<evidence type="ECO:0000259" key="2">
    <source>
        <dbReference type="Pfam" id="PF12229"/>
    </source>
</evidence>
<feature type="domain" description="YoaR-like putative peptidoglycan binding" evidence="2">
    <location>
        <begin position="256"/>
        <end position="320"/>
    </location>
</feature>
<dbReference type="AlphaFoldDB" id="A0A1F8DM86"/>
<keyword evidence="1" id="KW-0472">Membrane</keyword>
<dbReference type="STRING" id="1802552.A2597_00570"/>
<dbReference type="PANTHER" id="PTHR35788:SF1">
    <property type="entry name" value="EXPORTED PROTEIN"/>
    <property type="match status" value="1"/>
</dbReference>